<dbReference type="SUPFAM" id="SSF56281">
    <property type="entry name" value="Metallo-hydrolase/oxidoreductase"/>
    <property type="match status" value="1"/>
</dbReference>
<keyword evidence="5" id="KW-0479">Metal-binding</keyword>
<evidence type="ECO:0000313" key="10">
    <source>
        <dbReference type="RefSeq" id="XP_065662297.1"/>
    </source>
</evidence>
<evidence type="ECO:0000256" key="2">
    <source>
        <dbReference type="ARBA" id="ARBA00011738"/>
    </source>
</evidence>
<reference evidence="10" key="1">
    <citation type="submission" date="2025-08" db="UniProtKB">
        <authorList>
            <consortium name="RefSeq"/>
        </authorList>
    </citation>
    <scope>IDENTIFICATION</scope>
</reference>
<gene>
    <name evidence="10" type="primary">LOC100206694</name>
</gene>
<proteinExistence type="inferred from homology"/>
<evidence type="ECO:0000256" key="8">
    <source>
        <dbReference type="ARBA" id="ARBA00022833"/>
    </source>
</evidence>
<dbReference type="Pfam" id="PF23023">
    <property type="entry name" value="Anti-Pycsar_Apyc1"/>
    <property type="match status" value="1"/>
</dbReference>
<keyword evidence="8" id="KW-0862">Zinc</keyword>
<dbReference type="InterPro" id="IPR013471">
    <property type="entry name" value="RNase_Z/BN"/>
</dbReference>
<dbReference type="PANTHER" id="PTHR46018:SF2">
    <property type="entry name" value="ZINC PHOSPHODIESTERASE ELAC PROTEIN 1"/>
    <property type="match status" value="1"/>
</dbReference>
<evidence type="ECO:0000256" key="3">
    <source>
        <dbReference type="ARBA" id="ARBA00022694"/>
    </source>
</evidence>
<sequence>MELHFLGTGSAYPSPNRSSSCLALRHNGDIWVFDCGEGSQIQFQKSKLRSSRISKIFITHLHGDHLFGLPGLLCTIGFNQTDTIDHVDIYGPIGLKNFVRVSLLLSCSVLSFSYSVHEIMIPSFQGIFNNFDSKVLIPDISTVELPLHQNELKGKEIQFEYDGYFDVCQTTFFTVIAVPLKHSIPCIGYVLKEKDLPGKLNTLFLNSKGVPAGPLFGKLKMGEPVTLPNGDIILPEQCLGPAKKGRKIVILGDTCNSDEIIPFANDADILVHEATNENADEKKSVEHGHSTAGMAGRFAALVRARILVITHFSQRYKTISNESENDSIQKLKKEAEENFKGQVIAADDLLVIPVLFCDS</sequence>
<organism evidence="9 10">
    <name type="scientific">Hydra vulgaris</name>
    <name type="common">Hydra</name>
    <name type="synonym">Hydra attenuata</name>
    <dbReference type="NCBI Taxonomy" id="6087"/>
    <lineage>
        <taxon>Eukaryota</taxon>
        <taxon>Metazoa</taxon>
        <taxon>Cnidaria</taxon>
        <taxon>Hydrozoa</taxon>
        <taxon>Hydroidolina</taxon>
        <taxon>Anthoathecata</taxon>
        <taxon>Aplanulata</taxon>
        <taxon>Hydridae</taxon>
        <taxon>Hydra</taxon>
    </lineage>
</organism>
<comment type="subunit">
    <text evidence="2">Homodimer.</text>
</comment>
<keyword evidence="3" id="KW-0819">tRNA processing</keyword>
<comment type="cofactor">
    <cofactor evidence="1">
        <name>Zn(2+)</name>
        <dbReference type="ChEBI" id="CHEBI:29105"/>
    </cofactor>
</comment>
<dbReference type="NCBIfam" id="NF000801">
    <property type="entry name" value="PRK00055.1-3"/>
    <property type="match status" value="1"/>
</dbReference>
<keyword evidence="6" id="KW-0255">Endonuclease</keyword>
<accession>A0ABM4CKK8</accession>
<keyword evidence="4" id="KW-0540">Nuclease</keyword>
<evidence type="ECO:0000313" key="9">
    <source>
        <dbReference type="Proteomes" id="UP001652625"/>
    </source>
</evidence>
<dbReference type="CDD" id="cd07717">
    <property type="entry name" value="RNaseZ_ZiPD-like_MBL-fold"/>
    <property type="match status" value="1"/>
</dbReference>
<evidence type="ECO:0000256" key="4">
    <source>
        <dbReference type="ARBA" id="ARBA00022722"/>
    </source>
</evidence>
<keyword evidence="9" id="KW-1185">Reference proteome</keyword>
<dbReference type="RefSeq" id="XP_065662297.1">
    <property type="nucleotide sequence ID" value="XM_065806225.1"/>
</dbReference>
<dbReference type="GeneID" id="100206694"/>
<dbReference type="InterPro" id="IPR036866">
    <property type="entry name" value="RibonucZ/Hydroxyglut_hydro"/>
</dbReference>
<protein>
    <submittedName>
        <fullName evidence="10">Zinc phosphodiesterase ELAC protein 1 isoform X1</fullName>
    </submittedName>
</protein>
<keyword evidence="7" id="KW-0378">Hydrolase</keyword>
<name>A0ABM4CKK8_HYDVU</name>
<evidence type="ECO:0000256" key="6">
    <source>
        <dbReference type="ARBA" id="ARBA00022759"/>
    </source>
</evidence>
<evidence type="ECO:0000256" key="1">
    <source>
        <dbReference type="ARBA" id="ARBA00001947"/>
    </source>
</evidence>
<evidence type="ECO:0000256" key="5">
    <source>
        <dbReference type="ARBA" id="ARBA00022723"/>
    </source>
</evidence>
<dbReference type="Proteomes" id="UP001652625">
    <property type="component" value="Chromosome 09"/>
</dbReference>
<dbReference type="PANTHER" id="PTHR46018">
    <property type="entry name" value="ZINC PHOSPHODIESTERASE ELAC PROTEIN 1"/>
    <property type="match status" value="1"/>
</dbReference>
<evidence type="ECO:0000256" key="7">
    <source>
        <dbReference type="ARBA" id="ARBA00022801"/>
    </source>
</evidence>
<dbReference type="Gene3D" id="3.60.15.10">
    <property type="entry name" value="Ribonuclease Z/Hydroxyacylglutathione hydrolase-like"/>
    <property type="match status" value="1"/>
</dbReference>
<dbReference type="HAMAP" id="MF_01818">
    <property type="entry name" value="RNase_Z_BN"/>
    <property type="match status" value="1"/>
</dbReference>